<keyword evidence="3" id="KW-1185">Reference proteome</keyword>
<reference evidence="2 3" key="1">
    <citation type="submission" date="2023-05" db="EMBL/GenBank/DDBJ databases">
        <title>B98-5 Cell Line De Novo Hybrid Assembly: An Optical Mapping Approach.</title>
        <authorList>
            <person name="Kananen K."/>
            <person name="Auerbach J.A."/>
            <person name="Kautto E."/>
            <person name="Blachly J.S."/>
        </authorList>
    </citation>
    <scope>NUCLEOTIDE SEQUENCE [LARGE SCALE GENOMIC DNA]</scope>
    <source>
        <strain evidence="2">B95-8</strain>
        <tissue evidence="2">Cell line</tissue>
    </source>
</reference>
<protein>
    <submittedName>
        <fullName evidence="2">Uncharacterized protein</fullName>
    </submittedName>
</protein>
<sequence>LRRECPLLRVDLVPLRSPVLASVCGPRFTLVLNEKPAVFIRASVKGTRLAPSRTWLQRGARVLVFFGSGDAPDGRRVFTAQQRFPGSLPASRAEDHGRGEAAESPAASCLGGGGERLRGDPESAKCGEEEHLWGLSEHAPS</sequence>
<accession>A0ABQ9TZ40</accession>
<evidence type="ECO:0000313" key="2">
    <source>
        <dbReference type="EMBL" id="KAK2090074.1"/>
    </source>
</evidence>
<evidence type="ECO:0000256" key="1">
    <source>
        <dbReference type="SAM" id="MobiDB-lite"/>
    </source>
</evidence>
<gene>
    <name evidence="2" type="ORF">P7K49_031330</name>
</gene>
<evidence type="ECO:0000313" key="3">
    <source>
        <dbReference type="Proteomes" id="UP001266305"/>
    </source>
</evidence>
<dbReference type="Proteomes" id="UP001266305">
    <property type="component" value="Unassembled WGS sequence"/>
</dbReference>
<feature type="compositionally biased region" description="Basic and acidic residues" evidence="1">
    <location>
        <begin position="115"/>
        <end position="132"/>
    </location>
</feature>
<dbReference type="EMBL" id="JASSZA010000017">
    <property type="protein sequence ID" value="KAK2090074.1"/>
    <property type="molecule type" value="Genomic_DNA"/>
</dbReference>
<feature type="non-terminal residue" evidence="2">
    <location>
        <position position="141"/>
    </location>
</feature>
<organism evidence="2 3">
    <name type="scientific">Saguinus oedipus</name>
    <name type="common">Cotton-top tamarin</name>
    <name type="synonym">Oedipomidas oedipus</name>
    <dbReference type="NCBI Taxonomy" id="9490"/>
    <lineage>
        <taxon>Eukaryota</taxon>
        <taxon>Metazoa</taxon>
        <taxon>Chordata</taxon>
        <taxon>Craniata</taxon>
        <taxon>Vertebrata</taxon>
        <taxon>Euteleostomi</taxon>
        <taxon>Mammalia</taxon>
        <taxon>Eutheria</taxon>
        <taxon>Euarchontoglires</taxon>
        <taxon>Primates</taxon>
        <taxon>Haplorrhini</taxon>
        <taxon>Platyrrhini</taxon>
        <taxon>Cebidae</taxon>
        <taxon>Callitrichinae</taxon>
        <taxon>Saguinus</taxon>
    </lineage>
</organism>
<name>A0ABQ9TZ40_SAGOE</name>
<proteinExistence type="predicted"/>
<feature type="region of interest" description="Disordered" evidence="1">
    <location>
        <begin position="82"/>
        <end position="141"/>
    </location>
</feature>
<feature type="non-terminal residue" evidence="2">
    <location>
        <position position="1"/>
    </location>
</feature>
<feature type="compositionally biased region" description="Basic and acidic residues" evidence="1">
    <location>
        <begin position="92"/>
        <end position="101"/>
    </location>
</feature>
<comment type="caution">
    <text evidence="2">The sequence shown here is derived from an EMBL/GenBank/DDBJ whole genome shotgun (WGS) entry which is preliminary data.</text>
</comment>